<evidence type="ECO:0000256" key="13">
    <source>
        <dbReference type="ARBA" id="ARBA00023211"/>
    </source>
</evidence>
<keyword evidence="8" id="KW-0808">Transferase</keyword>
<keyword evidence="19" id="KW-1185">Reference proteome</keyword>
<dbReference type="Gene3D" id="3.40.50.170">
    <property type="entry name" value="Formyl transferase, N-terminal domain"/>
    <property type="match status" value="1"/>
</dbReference>
<accession>A0ABP1PPW6</accession>
<dbReference type="PANTHER" id="PTHR10520">
    <property type="entry name" value="TRIFUNCTIONAL PURINE BIOSYNTHETIC PROTEIN ADENOSINE-3-RELATED"/>
    <property type="match status" value="1"/>
</dbReference>
<evidence type="ECO:0000256" key="11">
    <source>
        <dbReference type="ARBA" id="ARBA00022755"/>
    </source>
</evidence>
<comment type="caution">
    <text evidence="18">The sequence shown here is derived from an EMBL/GenBank/DDBJ whole genome shotgun (WGS) entry which is preliminary data.</text>
</comment>
<dbReference type="PROSITE" id="PS00373">
    <property type="entry name" value="GART"/>
    <property type="match status" value="1"/>
</dbReference>
<evidence type="ECO:0000256" key="15">
    <source>
        <dbReference type="PROSITE-ProRule" id="PRU00409"/>
    </source>
</evidence>
<dbReference type="NCBIfam" id="TIGR00878">
    <property type="entry name" value="purM"/>
    <property type="match status" value="1"/>
</dbReference>
<dbReference type="Gene3D" id="3.30.1330.10">
    <property type="entry name" value="PurM-like, N-terminal domain"/>
    <property type="match status" value="1"/>
</dbReference>
<dbReference type="Pfam" id="PF02769">
    <property type="entry name" value="AIRS_C"/>
    <property type="match status" value="1"/>
</dbReference>
<dbReference type="NCBIfam" id="TIGR00639">
    <property type="entry name" value="PurN"/>
    <property type="match status" value="1"/>
</dbReference>
<dbReference type="InterPro" id="IPR004733">
    <property type="entry name" value="PurM_cligase"/>
</dbReference>
<dbReference type="InterPro" id="IPR037123">
    <property type="entry name" value="PRibGlycinamide_synth_C_sf"/>
</dbReference>
<dbReference type="InterPro" id="IPR020559">
    <property type="entry name" value="PRibGlycinamide_synth_CS"/>
</dbReference>
<evidence type="ECO:0000256" key="6">
    <source>
        <dbReference type="ARBA" id="ARBA00008696"/>
    </source>
</evidence>
<dbReference type="Gene3D" id="3.90.600.10">
    <property type="entry name" value="Phosphoribosylglycinamide synthetase, C-terminal domain"/>
    <property type="match status" value="1"/>
</dbReference>
<reference evidence="18 19" key="1">
    <citation type="submission" date="2024-08" db="EMBL/GenBank/DDBJ databases">
        <authorList>
            <person name="Cucini C."/>
            <person name="Frati F."/>
        </authorList>
    </citation>
    <scope>NUCLEOTIDE SEQUENCE [LARGE SCALE GENOMIC DNA]</scope>
</reference>
<dbReference type="HAMAP" id="MF_00741">
    <property type="entry name" value="AIRS"/>
    <property type="match status" value="1"/>
</dbReference>
<evidence type="ECO:0000256" key="5">
    <source>
        <dbReference type="ARBA" id="ARBA00008630"/>
    </source>
</evidence>
<keyword evidence="7 16" id="KW-0436">Ligase</keyword>
<dbReference type="SUPFAM" id="SSF53328">
    <property type="entry name" value="Formyltransferase"/>
    <property type="match status" value="1"/>
</dbReference>
<protein>
    <recommendedName>
        <fullName evidence="16">Trifunctional purine biosynthetic protein adenosine-3</fullName>
    </recommendedName>
    <domain>
        <recommendedName>
            <fullName evidence="16">Phosphoribosylamine--glycine ligase</fullName>
            <ecNumber evidence="16">6.3.4.13</ecNumber>
        </recommendedName>
        <alternativeName>
            <fullName evidence="16">Glycinamide ribonucleotide synthetase</fullName>
            <shortName evidence="16">GARS</shortName>
        </alternativeName>
        <alternativeName>
            <fullName evidence="16">Phosphoribosylglycinamide synthetase</fullName>
        </alternativeName>
    </domain>
    <domain>
        <recommendedName>
            <fullName evidence="16">Phosphoribosylformylglycinamidine cyclo-ligase</fullName>
            <ecNumber evidence="16">6.3.3.1</ecNumber>
        </recommendedName>
        <alternativeName>
            <fullName evidence="16">AIR synthase</fullName>
            <shortName evidence="16">AIRS</shortName>
        </alternativeName>
        <alternativeName>
            <fullName evidence="16">Phosphoribosyl-aminoimidazole synthetase</fullName>
        </alternativeName>
    </domain>
    <domain>
        <recommendedName>
            <fullName evidence="16">Phosphoribosylglycinamide formyltransferase</fullName>
            <ecNumber evidence="16">2.1.2.2</ecNumber>
        </recommendedName>
        <alternativeName>
            <fullName evidence="16">5'-phosphoribosylglycinamide transformylase</fullName>
        </alternativeName>
        <alternativeName>
            <fullName evidence="16">GAR transformylase</fullName>
            <shortName evidence="16">GART</shortName>
        </alternativeName>
    </domain>
</protein>
<dbReference type="InterPro" id="IPR013815">
    <property type="entry name" value="ATP_grasp_subdomain_1"/>
</dbReference>
<organism evidence="18 19">
    <name type="scientific">Orchesella dallaii</name>
    <dbReference type="NCBI Taxonomy" id="48710"/>
    <lineage>
        <taxon>Eukaryota</taxon>
        <taxon>Metazoa</taxon>
        <taxon>Ecdysozoa</taxon>
        <taxon>Arthropoda</taxon>
        <taxon>Hexapoda</taxon>
        <taxon>Collembola</taxon>
        <taxon>Entomobryomorpha</taxon>
        <taxon>Entomobryoidea</taxon>
        <taxon>Orchesellidae</taxon>
        <taxon>Orchesellinae</taxon>
        <taxon>Orchesella</taxon>
    </lineage>
</organism>
<evidence type="ECO:0000256" key="12">
    <source>
        <dbReference type="ARBA" id="ARBA00022840"/>
    </source>
</evidence>
<evidence type="ECO:0000259" key="17">
    <source>
        <dbReference type="PROSITE" id="PS50975"/>
    </source>
</evidence>
<evidence type="ECO:0000256" key="8">
    <source>
        <dbReference type="ARBA" id="ARBA00022679"/>
    </source>
</evidence>
<proteinExistence type="inferred from homology"/>
<dbReference type="SMART" id="SM01210">
    <property type="entry name" value="GARS_C"/>
    <property type="match status" value="1"/>
</dbReference>
<dbReference type="Pfam" id="PF02843">
    <property type="entry name" value="GARS_C"/>
    <property type="match status" value="1"/>
</dbReference>
<comment type="similarity">
    <text evidence="5 16">In the C-terminal section; belongs to the GART family.</text>
</comment>
<keyword evidence="13 16" id="KW-0464">Manganese</keyword>
<dbReference type="SUPFAM" id="SSF52440">
    <property type="entry name" value="PreATP-grasp domain"/>
    <property type="match status" value="1"/>
</dbReference>
<dbReference type="InterPro" id="IPR010918">
    <property type="entry name" value="PurM-like_C_dom"/>
</dbReference>
<evidence type="ECO:0000256" key="4">
    <source>
        <dbReference type="ARBA" id="ARBA00007423"/>
    </source>
</evidence>
<dbReference type="InterPro" id="IPR000115">
    <property type="entry name" value="PRibGlycinamide_synth"/>
</dbReference>
<keyword evidence="12 15" id="KW-0067">ATP-binding</keyword>
<feature type="domain" description="ATP-grasp" evidence="17">
    <location>
        <begin position="121"/>
        <end position="326"/>
    </location>
</feature>
<evidence type="ECO:0000256" key="1">
    <source>
        <dbReference type="ARBA" id="ARBA00004686"/>
    </source>
</evidence>
<name>A0ABP1PPW6_9HEXA</name>
<comment type="catalytic activity">
    <reaction evidence="16">
        <text>2-formamido-N(1)-(5-O-phospho-beta-D-ribosyl)acetamidine + ATP = 5-amino-1-(5-phospho-beta-D-ribosyl)imidazole + ADP + phosphate + H(+)</text>
        <dbReference type="Rhea" id="RHEA:23032"/>
        <dbReference type="ChEBI" id="CHEBI:15378"/>
        <dbReference type="ChEBI" id="CHEBI:30616"/>
        <dbReference type="ChEBI" id="CHEBI:43474"/>
        <dbReference type="ChEBI" id="CHEBI:137981"/>
        <dbReference type="ChEBI" id="CHEBI:147287"/>
        <dbReference type="ChEBI" id="CHEBI:456216"/>
        <dbReference type="EC" id="6.3.3.1"/>
    </reaction>
</comment>
<dbReference type="Pfam" id="PF00586">
    <property type="entry name" value="AIRS"/>
    <property type="match status" value="1"/>
</dbReference>
<comment type="similarity">
    <text evidence="4 16">In the N-terminal section; belongs to the GARS family.</text>
</comment>
<dbReference type="InterPro" id="IPR011054">
    <property type="entry name" value="Rudment_hybrid_motif"/>
</dbReference>
<evidence type="ECO:0000256" key="16">
    <source>
        <dbReference type="RuleBase" id="RU363089"/>
    </source>
</evidence>
<dbReference type="SMART" id="SM01209">
    <property type="entry name" value="GARS_A"/>
    <property type="match status" value="1"/>
</dbReference>
<dbReference type="InterPro" id="IPR020562">
    <property type="entry name" value="PRibGlycinamide_synth_N"/>
</dbReference>
<dbReference type="InterPro" id="IPR004607">
    <property type="entry name" value="GART"/>
</dbReference>
<dbReference type="InterPro" id="IPR036477">
    <property type="entry name" value="Formyl_transf_N_sf"/>
</dbReference>
<dbReference type="EMBL" id="CAXLJM020000007">
    <property type="protein sequence ID" value="CAL8072828.1"/>
    <property type="molecule type" value="Genomic_DNA"/>
</dbReference>
<dbReference type="InterPro" id="IPR036921">
    <property type="entry name" value="PurM-like_N_sf"/>
</dbReference>
<dbReference type="Gene3D" id="3.30.1490.20">
    <property type="entry name" value="ATP-grasp fold, A domain"/>
    <property type="match status" value="1"/>
</dbReference>
<evidence type="ECO:0000256" key="2">
    <source>
        <dbReference type="ARBA" id="ARBA00005054"/>
    </source>
</evidence>
<dbReference type="Pfam" id="PF00551">
    <property type="entry name" value="Formyl_trans_N"/>
    <property type="match status" value="1"/>
</dbReference>
<comment type="catalytic activity">
    <reaction evidence="16">
        <text>N(1)-(5-phospho-beta-D-ribosyl)glycinamide + (6R)-10-formyltetrahydrofolate = N(2)-formyl-N(1)-(5-phospho-beta-D-ribosyl)glycinamide + (6S)-5,6,7,8-tetrahydrofolate + H(+)</text>
        <dbReference type="Rhea" id="RHEA:15053"/>
        <dbReference type="ChEBI" id="CHEBI:15378"/>
        <dbReference type="ChEBI" id="CHEBI:57453"/>
        <dbReference type="ChEBI" id="CHEBI:143788"/>
        <dbReference type="ChEBI" id="CHEBI:147286"/>
        <dbReference type="ChEBI" id="CHEBI:195366"/>
        <dbReference type="EC" id="2.1.2.2"/>
    </reaction>
</comment>
<comment type="pathway">
    <text evidence="3 16">Purine metabolism; IMP biosynthesis via de novo pathway; N(1)-(5-phospho-D-ribosyl)glycinamide from 5-phospho-alpha-D-ribose 1-diphosphate: step 2/2.</text>
</comment>
<dbReference type="Proteomes" id="UP001642540">
    <property type="component" value="Unassembled WGS sequence"/>
</dbReference>
<dbReference type="SUPFAM" id="SSF55326">
    <property type="entry name" value="PurM N-terminal domain-like"/>
    <property type="match status" value="1"/>
</dbReference>
<dbReference type="SUPFAM" id="SSF56059">
    <property type="entry name" value="Glutathione synthetase ATP-binding domain-like"/>
    <property type="match status" value="1"/>
</dbReference>
<dbReference type="CDD" id="cd08645">
    <property type="entry name" value="FMT_core_GART"/>
    <property type="match status" value="1"/>
</dbReference>
<dbReference type="InterPro" id="IPR020560">
    <property type="entry name" value="PRibGlycinamide_synth_C-dom"/>
</dbReference>
<gene>
    <name evidence="18" type="ORF">ODALV1_LOCUS2350</name>
</gene>
<dbReference type="InterPro" id="IPR016188">
    <property type="entry name" value="PurM-like_N"/>
</dbReference>
<dbReference type="Gene3D" id="3.40.50.20">
    <property type="match status" value="1"/>
</dbReference>
<dbReference type="InterPro" id="IPR020561">
    <property type="entry name" value="PRibGlycinamid_synth_ATP-grasp"/>
</dbReference>
<comment type="pathway">
    <text evidence="1 16">Purine metabolism; IMP biosynthesis via de novo pathway; 5-amino-1-(5-phospho-D-ribosyl)imidazole from N(2)-formyl-N(1)-(5-phospho-D-ribosyl)glycinamide: step 2/2.</text>
</comment>
<dbReference type="InterPro" id="IPR001555">
    <property type="entry name" value="GART_AS"/>
</dbReference>
<dbReference type="PROSITE" id="PS50975">
    <property type="entry name" value="ATP_GRASP"/>
    <property type="match status" value="1"/>
</dbReference>
<dbReference type="EC" id="2.1.2.2" evidence="16"/>
<dbReference type="Pfam" id="PF02844">
    <property type="entry name" value="GARS_N"/>
    <property type="match status" value="1"/>
</dbReference>
<dbReference type="Pfam" id="PF01071">
    <property type="entry name" value="GARS_A"/>
    <property type="match status" value="1"/>
</dbReference>
<dbReference type="InterPro" id="IPR002376">
    <property type="entry name" value="Formyl_transf_N"/>
</dbReference>
<keyword evidence="9 16" id="KW-0479">Metal-binding</keyword>
<dbReference type="EC" id="6.3.3.1" evidence="16"/>
<dbReference type="Gene3D" id="3.90.650.10">
    <property type="entry name" value="PurM-like C-terminal domain"/>
    <property type="match status" value="1"/>
</dbReference>
<evidence type="ECO:0000313" key="18">
    <source>
        <dbReference type="EMBL" id="CAL8072828.1"/>
    </source>
</evidence>
<dbReference type="Gene3D" id="3.30.470.20">
    <property type="entry name" value="ATP-grasp fold, B domain"/>
    <property type="match status" value="1"/>
</dbReference>
<dbReference type="InterPro" id="IPR036676">
    <property type="entry name" value="PurM-like_C_sf"/>
</dbReference>
<dbReference type="PANTHER" id="PTHR10520:SF12">
    <property type="entry name" value="TRIFUNCTIONAL PURINE BIOSYNTHETIC PROTEIN ADENOSINE-3"/>
    <property type="match status" value="1"/>
</dbReference>
<dbReference type="SUPFAM" id="SSF51246">
    <property type="entry name" value="Rudiment single hybrid motif"/>
    <property type="match status" value="1"/>
</dbReference>
<keyword evidence="11 16" id="KW-0658">Purine biosynthesis</keyword>
<dbReference type="CDD" id="cd02196">
    <property type="entry name" value="PurM"/>
    <property type="match status" value="1"/>
</dbReference>
<dbReference type="SUPFAM" id="SSF56042">
    <property type="entry name" value="PurM C-terminal domain-like"/>
    <property type="match status" value="1"/>
</dbReference>
<evidence type="ECO:0000256" key="14">
    <source>
        <dbReference type="ARBA" id="ARBA00023268"/>
    </source>
</evidence>
<keyword evidence="10 15" id="KW-0547">Nucleotide-binding</keyword>
<evidence type="ECO:0000256" key="3">
    <source>
        <dbReference type="ARBA" id="ARBA00005174"/>
    </source>
</evidence>
<dbReference type="InterPro" id="IPR011761">
    <property type="entry name" value="ATP-grasp"/>
</dbReference>
<dbReference type="EC" id="6.3.4.13" evidence="16"/>
<comment type="pathway">
    <text evidence="2 16">Purine metabolism; IMP biosynthesis via de novo pathway; N(2)-formyl-N(1)-(5-phospho-D-ribosyl)glycinamide from N(1)-(5-phospho-D-ribosyl)glycinamide (10-formyl THF route): step 1/1.</text>
</comment>
<evidence type="ECO:0000256" key="9">
    <source>
        <dbReference type="ARBA" id="ARBA00022723"/>
    </source>
</evidence>
<dbReference type="PROSITE" id="PS00184">
    <property type="entry name" value="GARS"/>
    <property type="match status" value="1"/>
</dbReference>
<dbReference type="NCBIfam" id="TIGR00877">
    <property type="entry name" value="purD"/>
    <property type="match status" value="1"/>
</dbReference>
<evidence type="ECO:0000313" key="19">
    <source>
        <dbReference type="Proteomes" id="UP001642540"/>
    </source>
</evidence>
<comment type="similarity">
    <text evidence="6 16">In the central section; belongs to the AIR synthase family.</text>
</comment>
<evidence type="ECO:0000256" key="10">
    <source>
        <dbReference type="ARBA" id="ARBA00022741"/>
    </source>
</evidence>
<sequence>MGVTEIDTTVGPAKVLLIGSGGREHAIAWKLAQSPKVAHIYVAPGNAGIALEKKTTCVNVDIEDHQEVANWCRQNGIGMVVVGPEDPLSLGIVDVLNSNKIPVFGPRRAAAQIEASKHFAKSFMERHHIPTARWKSFTKPKEAKYYIEHAHFPALVVKASGLAAGKGVIVAANAREACQAVDEIASNFGKAGETIIVEELLEGEEVSVLGFSDGNTVSVMLPSQDHKRLKDEDEGPNTGGMGAYCPCPLLSDSDIEIVTEQIMKKTIQGLKSEGVRYIGILYAGLMITKDGPKVLEFNCRFGDPETQVLLPLLESDLFDAFSACINGNLGDLELKWIPNTYTAGVVMASAGYPGTYAKGKEVTNLLEVNSLPGHVVFHAGTKLSDTGKVVTSGGRVLIAVALGQELAVAAAKALQAVNIISFEGAQFRHDIAKKGIARSLLLKGRMTYKGSGVDIVAGDNLVRNITALTNTTKRTGSMGSLGGFGGLFDTKAAGYKDPILVSGTDGVGTKLKIAEATGIHDTIGIDLVAMCVNDILAHAAEPIFFLDYFATGKLDVEVATKVIIGVAEGCRQAGCALVGGETAEMPSVYEHGVYDVAGFAVGAVERGKALPYTDKIEDGDIVIGLSSTGLHSNGFSLVRKIVEKHDLKYNDPCPFSDDPNETLGRALLAPTKIYVKSLLPALRSGRVKAFAHITGGGLTENIPRVLPKKLGVEIDAQRWKIPPVFSWVAGAGGISEPEMLKTFNCGLGGVIIVSPSDQQHVMSMIPDDDMFVIGRVRSVFGDGSQVRVKNFADVIAPTMRQYTSYPLGLTSKKRVGVLISGSGTNLQALIDHTLDPHKGSLAEIAIVISNKEGVEGLKRAERAGIPTKVISHKAFPTREAFDTAVMKELDLMNVEIVCLAGFMRILSPAFVTHYRGRLINIHPALLPSFKGADAHQQALEAGVRYTGCTVHFVEVEVDAGAIITQEAVPVEIGDTLEVLQERVKTYEHKSYPRALELLARNKVSLDTSNGKAIWNL</sequence>
<dbReference type="HAMAP" id="MF_00138">
    <property type="entry name" value="GARS"/>
    <property type="match status" value="1"/>
</dbReference>
<dbReference type="HAMAP" id="MF_01930">
    <property type="entry name" value="PurN"/>
    <property type="match status" value="1"/>
</dbReference>
<evidence type="ECO:0000256" key="7">
    <source>
        <dbReference type="ARBA" id="ARBA00022598"/>
    </source>
</evidence>
<keyword evidence="14 16" id="KW-0511">Multifunctional enzyme</keyword>
<comment type="catalytic activity">
    <reaction evidence="16">
        <text>5-phospho-beta-D-ribosylamine + glycine + ATP = N(1)-(5-phospho-beta-D-ribosyl)glycinamide + ADP + phosphate + H(+)</text>
        <dbReference type="Rhea" id="RHEA:17453"/>
        <dbReference type="ChEBI" id="CHEBI:15378"/>
        <dbReference type="ChEBI" id="CHEBI:30616"/>
        <dbReference type="ChEBI" id="CHEBI:43474"/>
        <dbReference type="ChEBI" id="CHEBI:57305"/>
        <dbReference type="ChEBI" id="CHEBI:58681"/>
        <dbReference type="ChEBI" id="CHEBI:143788"/>
        <dbReference type="ChEBI" id="CHEBI:456216"/>
        <dbReference type="EC" id="6.3.4.13"/>
    </reaction>
</comment>
<dbReference type="InterPro" id="IPR016185">
    <property type="entry name" value="PreATP-grasp_dom_sf"/>
</dbReference>